<gene>
    <name evidence="1" type="ORF">J2W43_002265</name>
</gene>
<evidence type="ECO:0000313" key="2">
    <source>
        <dbReference type="Proteomes" id="UP001252613"/>
    </source>
</evidence>
<protein>
    <submittedName>
        <fullName evidence="1">Uncharacterized protein</fullName>
    </submittedName>
</protein>
<evidence type="ECO:0000313" key="1">
    <source>
        <dbReference type="EMBL" id="MDR6958283.1"/>
    </source>
</evidence>
<organism evidence="1 2">
    <name type="scientific">Pseudomonas brassicacearum</name>
    <dbReference type="NCBI Taxonomy" id="930166"/>
    <lineage>
        <taxon>Bacteria</taxon>
        <taxon>Pseudomonadati</taxon>
        <taxon>Pseudomonadota</taxon>
        <taxon>Gammaproteobacteria</taxon>
        <taxon>Pseudomonadales</taxon>
        <taxon>Pseudomonadaceae</taxon>
        <taxon>Pseudomonas</taxon>
    </lineage>
</organism>
<dbReference type="EMBL" id="JAVDVC010000004">
    <property type="protein sequence ID" value="MDR6958283.1"/>
    <property type="molecule type" value="Genomic_DNA"/>
</dbReference>
<dbReference type="Proteomes" id="UP001252613">
    <property type="component" value="Unassembled WGS sequence"/>
</dbReference>
<comment type="caution">
    <text evidence="1">The sequence shown here is derived from an EMBL/GenBank/DDBJ whole genome shotgun (WGS) entry which is preliminary data.</text>
</comment>
<sequence length="68" mass="7677">MYSIIDEKTALAATALSLVRDGRVGLDATILDQSSRCAKHFDMRRGSQIMMNMRIITLPLLTMRRHGQ</sequence>
<dbReference type="AlphaFoldDB" id="A0AAW8MAA7"/>
<accession>A0AAW8MAA7</accession>
<reference evidence="1" key="1">
    <citation type="submission" date="2023-07" db="EMBL/GenBank/DDBJ databases">
        <title>Sorghum-associated microbial communities from plants grown in Nebraska, USA.</title>
        <authorList>
            <person name="Schachtman D."/>
        </authorList>
    </citation>
    <scope>NUCLEOTIDE SEQUENCE</scope>
    <source>
        <strain evidence="1">3432</strain>
    </source>
</reference>
<proteinExistence type="predicted"/>
<name>A0AAW8MAA7_9PSED</name>